<sequence length="186" mass="21110">MSTSTPTKPPESSTVRLQRMAADYDSFVNTVTLATLFVAPALIALPPRKLDFYTFSLASVWILSANYRGTFSGLKPSFLGMPAKAREIQEQQRMMAQAREQKRLLEESGYAADTKSKKGTLLGEKAKEIWMGGETEGWKERRLKEEQEKIDQGEGYGSMIMDQIWDVWNQGKKYDEETGKEIEKKP</sequence>
<dbReference type="VEuPathDB" id="FungiDB:PV10_04834"/>
<protein>
    <submittedName>
        <fullName evidence="3">Uncharacterized protein</fullName>
    </submittedName>
</protein>
<keyword evidence="2" id="KW-1133">Transmembrane helix</keyword>
<proteinExistence type="predicted"/>
<reference evidence="3 4" key="1">
    <citation type="submission" date="2017-03" db="EMBL/GenBank/DDBJ databases">
        <title>Genomes of endolithic fungi from Antarctica.</title>
        <authorList>
            <person name="Coleine C."/>
            <person name="Masonjones S."/>
            <person name="Stajich J.E."/>
        </authorList>
    </citation>
    <scope>NUCLEOTIDE SEQUENCE [LARGE SCALE GENOMIC DNA]</scope>
    <source>
        <strain evidence="3 4">CCFEE 6314</strain>
    </source>
</reference>
<dbReference type="EMBL" id="NAJM01000005">
    <property type="protein sequence ID" value="RVX74244.1"/>
    <property type="molecule type" value="Genomic_DNA"/>
</dbReference>
<feature type="transmembrane region" description="Helical" evidence="2">
    <location>
        <begin position="26"/>
        <end position="46"/>
    </location>
</feature>
<organism evidence="3 4">
    <name type="scientific">Exophiala mesophila</name>
    <name type="common">Black yeast-like fungus</name>
    <dbReference type="NCBI Taxonomy" id="212818"/>
    <lineage>
        <taxon>Eukaryota</taxon>
        <taxon>Fungi</taxon>
        <taxon>Dikarya</taxon>
        <taxon>Ascomycota</taxon>
        <taxon>Pezizomycotina</taxon>
        <taxon>Eurotiomycetes</taxon>
        <taxon>Chaetothyriomycetidae</taxon>
        <taxon>Chaetothyriales</taxon>
        <taxon>Herpotrichiellaceae</taxon>
        <taxon>Exophiala</taxon>
    </lineage>
</organism>
<keyword evidence="2" id="KW-0472">Membrane</keyword>
<comment type="caution">
    <text evidence="3">The sequence shown here is derived from an EMBL/GenBank/DDBJ whole genome shotgun (WGS) entry which is preliminary data.</text>
</comment>
<name>A0A438NEX7_EXOME</name>
<evidence type="ECO:0000313" key="3">
    <source>
        <dbReference type="EMBL" id="RVX74244.1"/>
    </source>
</evidence>
<gene>
    <name evidence="3" type="ORF">B0A52_02076</name>
</gene>
<feature type="coiled-coil region" evidence="1">
    <location>
        <begin position="81"/>
        <end position="108"/>
    </location>
</feature>
<accession>A0A438NEX7</accession>
<evidence type="ECO:0000256" key="2">
    <source>
        <dbReference type="SAM" id="Phobius"/>
    </source>
</evidence>
<keyword evidence="2" id="KW-0812">Transmembrane</keyword>
<dbReference type="Proteomes" id="UP000288859">
    <property type="component" value="Unassembled WGS sequence"/>
</dbReference>
<evidence type="ECO:0000256" key="1">
    <source>
        <dbReference type="SAM" id="Coils"/>
    </source>
</evidence>
<evidence type="ECO:0000313" key="4">
    <source>
        <dbReference type="Proteomes" id="UP000288859"/>
    </source>
</evidence>
<dbReference type="AlphaFoldDB" id="A0A438NEX7"/>
<dbReference type="OrthoDB" id="5411041at2759"/>
<keyword evidence="1" id="KW-0175">Coiled coil</keyword>